<evidence type="ECO:0000256" key="1">
    <source>
        <dbReference type="ARBA" id="ARBA00023157"/>
    </source>
</evidence>
<feature type="domain" description="C-type lectin" evidence="2">
    <location>
        <begin position="21"/>
        <end position="128"/>
    </location>
</feature>
<gene>
    <name evidence="3" type="ORF">AMECASPLE_005505</name>
</gene>
<dbReference type="Proteomes" id="UP001469553">
    <property type="component" value="Unassembled WGS sequence"/>
</dbReference>
<dbReference type="Pfam" id="PF00059">
    <property type="entry name" value="Lectin_C"/>
    <property type="match status" value="2"/>
</dbReference>
<feature type="domain" description="C-type lectin" evidence="2">
    <location>
        <begin position="128"/>
        <end position="240"/>
    </location>
</feature>
<dbReference type="EMBL" id="JAHRIP010047278">
    <property type="protein sequence ID" value="MEQ2298474.1"/>
    <property type="molecule type" value="Genomic_DNA"/>
</dbReference>
<dbReference type="PROSITE" id="PS50041">
    <property type="entry name" value="C_TYPE_LECTIN_2"/>
    <property type="match status" value="2"/>
</dbReference>
<comment type="caution">
    <text evidence="3">The sequence shown here is derived from an EMBL/GenBank/DDBJ whole genome shotgun (WGS) entry which is preliminary data.</text>
</comment>
<organism evidence="3 4">
    <name type="scientific">Ameca splendens</name>
    <dbReference type="NCBI Taxonomy" id="208324"/>
    <lineage>
        <taxon>Eukaryota</taxon>
        <taxon>Metazoa</taxon>
        <taxon>Chordata</taxon>
        <taxon>Craniata</taxon>
        <taxon>Vertebrata</taxon>
        <taxon>Euteleostomi</taxon>
        <taxon>Actinopterygii</taxon>
        <taxon>Neopterygii</taxon>
        <taxon>Teleostei</taxon>
        <taxon>Neoteleostei</taxon>
        <taxon>Acanthomorphata</taxon>
        <taxon>Ovalentaria</taxon>
        <taxon>Atherinomorphae</taxon>
        <taxon>Cyprinodontiformes</taxon>
        <taxon>Goodeidae</taxon>
        <taxon>Ameca</taxon>
    </lineage>
</organism>
<keyword evidence="4" id="KW-1185">Reference proteome</keyword>
<dbReference type="InterPro" id="IPR018378">
    <property type="entry name" value="C-type_lectin_CS"/>
</dbReference>
<dbReference type="PANTHER" id="PTHR45784">
    <property type="entry name" value="C-TYPE LECTIN DOMAIN FAMILY 20 MEMBER A-RELATED"/>
    <property type="match status" value="1"/>
</dbReference>
<evidence type="ECO:0000313" key="3">
    <source>
        <dbReference type="EMBL" id="MEQ2298474.1"/>
    </source>
</evidence>
<protein>
    <recommendedName>
        <fullName evidence="2">C-type lectin domain-containing protein</fullName>
    </recommendedName>
</protein>
<dbReference type="PANTHER" id="PTHR45784:SF3">
    <property type="entry name" value="C-TYPE LECTIN DOMAIN FAMILY 4 MEMBER K-LIKE-RELATED"/>
    <property type="match status" value="1"/>
</dbReference>
<dbReference type="InterPro" id="IPR016187">
    <property type="entry name" value="CTDL_fold"/>
</dbReference>
<dbReference type="SUPFAM" id="SSF56436">
    <property type="entry name" value="C-type lectin-like"/>
    <property type="match status" value="2"/>
</dbReference>
<keyword evidence="1" id="KW-1015">Disulfide bond</keyword>
<sequence>MDETFFVILLVPGICATTTTTTTTTYHLINSARSWYDAQAYCKDFYTTLSQTTDALSSTWWELGYTKAWIGLISETSPWIQRDGYVASYFNWSPGQPDNILTELCVTMTQAGDWYNRNCGDLRPSVCFDGESHFIIEDKMSWTDAFINCENHYSILVQIDDYKVNSEIRRLLSESTEVWIGLYRWAVWVWSDTGEQLSSPNWKEGKVSNLTESNLCAALWFDDGTLTQESCNASNPFLCTDITEGQLISDISGQQSKKTVVKLKLQTTADLEDPRIMADLKQQLHARLANQGVTDIKLAWKKLSV</sequence>
<evidence type="ECO:0000313" key="4">
    <source>
        <dbReference type="Proteomes" id="UP001469553"/>
    </source>
</evidence>
<dbReference type="InterPro" id="IPR001304">
    <property type="entry name" value="C-type_lectin-like"/>
</dbReference>
<dbReference type="CDD" id="cd00037">
    <property type="entry name" value="CLECT"/>
    <property type="match status" value="1"/>
</dbReference>
<dbReference type="Gene3D" id="3.10.100.10">
    <property type="entry name" value="Mannose-Binding Protein A, subunit A"/>
    <property type="match status" value="2"/>
</dbReference>
<evidence type="ECO:0000259" key="2">
    <source>
        <dbReference type="PROSITE" id="PS50041"/>
    </source>
</evidence>
<dbReference type="SMART" id="SM00034">
    <property type="entry name" value="CLECT"/>
    <property type="match status" value="2"/>
</dbReference>
<dbReference type="PROSITE" id="PS00615">
    <property type="entry name" value="C_TYPE_LECTIN_1"/>
    <property type="match status" value="1"/>
</dbReference>
<proteinExistence type="predicted"/>
<dbReference type="InterPro" id="IPR016186">
    <property type="entry name" value="C-type_lectin-like/link_sf"/>
</dbReference>
<name>A0ABV0YXW9_9TELE</name>
<accession>A0ABV0YXW9</accession>
<reference evidence="3 4" key="1">
    <citation type="submission" date="2021-06" db="EMBL/GenBank/DDBJ databases">
        <authorList>
            <person name="Palmer J.M."/>
        </authorList>
    </citation>
    <scope>NUCLEOTIDE SEQUENCE [LARGE SCALE GENOMIC DNA]</scope>
    <source>
        <strain evidence="3 4">AS_MEX2019</strain>
        <tissue evidence="3">Muscle</tissue>
    </source>
</reference>